<dbReference type="Proteomes" id="UP001056336">
    <property type="component" value="Chromosome"/>
</dbReference>
<dbReference type="CDD" id="cd00293">
    <property type="entry name" value="USP-like"/>
    <property type="match status" value="1"/>
</dbReference>
<evidence type="ECO:0000313" key="3">
    <source>
        <dbReference type="EMBL" id="UQX89537.1"/>
    </source>
</evidence>
<reference evidence="3" key="2">
    <citation type="submission" date="2022-05" db="EMBL/GenBank/DDBJ databases">
        <authorList>
            <person name="Kim J.-S."/>
            <person name="Lee K."/>
            <person name="Suh M."/>
            <person name="Eom M."/>
            <person name="Kim J.-S."/>
            <person name="Kim D.-S."/>
            <person name="Ko S.-H."/>
            <person name="Shin Y."/>
            <person name="Lee J.-S."/>
        </authorList>
    </citation>
    <scope>NUCLEOTIDE SEQUENCE</scope>
    <source>
        <strain evidence="3">N237</strain>
    </source>
</reference>
<dbReference type="PANTHER" id="PTHR46268">
    <property type="entry name" value="STRESS RESPONSE PROTEIN NHAX"/>
    <property type="match status" value="1"/>
</dbReference>
<dbReference type="InterPro" id="IPR006015">
    <property type="entry name" value="Universal_stress_UspA"/>
</dbReference>
<keyword evidence="4" id="KW-1185">Reference proteome</keyword>
<comment type="similarity">
    <text evidence="1">Belongs to the universal stress protein A family.</text>
</comment>
<name>A0ABY4R1Y8_9ACTN</name>
<accession>A0ABY4R1Y8</accession>
<dbReference type="PRINTS" id="PR01438">
    <property type="entry name" value="UNVRSLSTRESS"/>
</dbReference>
<organism evidence="3 4">
    <name type="scientific">Jatrophihabitans telluris</name>
    <dbReference type="NCBI Taxonomy" id="2038343"/>
    <lineage>
        <taxon>Bacteria</taxon>
        <taxon>Bacillati</taxon>
        <taxon>Actinomycetota</taxon>
        <taxon>Actinomycetes</taxon>
        <taxon>Jatrophihabitantales</taxon>
        <taxon>Jatrophihabitantaceae</taxon>
        <taxon>Jatrophihabitans</taxon>
    </lineage>
</organism>
<dbReference type="Gene3D" id="3.40.50.620">
    <property type="entry name" value="HUPs"/>
    <property type="match status" value="1"/>
</dbReference>
<evidence type="ECO:0000259" key="2">
    <source>
        <dbReference type="Pfam" id="PF00582"/>
    </source>
</evidence>
<evidence type="ECO:0000313" key="4">
    <source>
        <dbReference type="Proteomes" id="UP001056336"/>
    </source>
</evidence>
<sequence>MTILVSYVPSAEGFAAMNAAVQAAKLAGTSILVLNVAVGTNFADPTFADERDLDAVRQRLHDEGVPSEIRQVTDARDVAEEVLRIAEEVSADLIVVGLRRRSAVGKLLLGSNAQHIILSANCPVLSVRPAAD</sequence>
<gene>
    <name evidence="3" type="ORF">M6D93_05890</name>
</gene>
<reference evidence="3" key="1">
    <citation type="journal article" date="2018" name="Int. J. Syst. Evol. Microbiol.">
        <title>Jatrophihabitans telluris sp. nov., isolated from sediment soil of lava forest wetlands and the emended description of the genus Jatrophihabitans.</title>
        <authorList>
            <person name="Lee K.C."/>
            <person name="Suh M.K."/>
            <person name="Eom M.K."/>
            <person name="Kim K.K."/>
            <person name="Kim J.S."/>
            <person name="Kim D.S."/>
            <person name="Ko S.H."/>
            <person name="Shin Y.K."/>
            <person name="Lee J.S."/>
        </authorList>
    </citation>
    <scope>NUCLEOTIDE SEQUENCE</scope>
    <source>
        <strain evidence="3">N237</strain>
    </source>
</reference>
<dbReference type="Pfam" id="PF00582">
    <property type="entry name" value="Usp"/>
    <property type="match status" value="1"/>
</dbReference>
<proteinExistence type="inferred from homology"/>
<evidence type="ECO:0000256" key="1">
    <source>
        <dbReference type="ARBA" id="ARBA00008791"/>
    </source>
</evidence>
<dbReference type="SUPFAM" id="SSF52402">
    <property type="entry name" value="Adenine nucleotide alpha hydrolases-like"/>
    <property type="match status" value="1"/>
</dbReference>
<dbReference type="RefSeq" id="WP_249773433.1">
    <property type="nucleotide sequence ID" value="NZ_CP097332.1"/>
</dbReference>
<dbReference type="PANTHER" id="PTHR46268:SF6">
    <property type="entry name" value="UNIVERSAL STRESS PROTEIN UP12"/>
    <property type="match status" value="1"/>
</dbReference>
<protein>
    <submittedName>
        <fullName evidence="3">Universal stress protein</fullName>
    </submittedName>
</protein>
<feature type="domain" description="UspA" evidence="2">
    <location>
        <begin position="2"/>
        <end position="128"/>
    </location>
</feature>
<dbReference type="InterPro" id="IPR006016">
    <property type="entry name" value="UspA"/>
</dbReference>
<dbReference type="InterPro" id="IPR014729">
    <property type="entry name" value="Rossmann-like_a/b/a_fold"/>
</dbReference>
<dbReference type="EMBL" id="CP097332">
    <property type="protein sequence ID" value="UQX89537.1"/>
    <property type="molecule type" value="Genomic_DNA"/>
</dbReference>